<proteinExistence type="predicted"/>
<sequence>MKNIRAVIIVLALLSTGGCSANAAQTSDGPSEESGSGLGQSRWTWEMIHLPSFILLLAVMRAELPAKIMIPEV</sequence>
<organism evidence="3">
    <name type="scientific">Enterocloster bolteae</name>
    <dbReference type="NCBI Taxonomy" id="208479"/>
    <lineage>
        <taxon>Bacteria</taxon>
        <taxon>Bacillati</taxon>
        <taxon>Bacillota</taxon>
        <taxon>Clostridia</taxon>
        <taxon>Lachnospirales</taxon>
        <taxon>Lachnospiraceae</taxon>
        <taxon>Enterocloster</taxon>
    </lineage>
</organism>
<dbReference type="AlphaFoldDB" id="A0A6N2TUJ4"/>
<dbReference type="EMBL" id="CACRTF010000010">
    <property type="protein sequence ID" value="VYT07691.1"/>
    <property type="molecule type" value="Genomic_DNA"/>
</dbReference>
<feature type="signal peptide" evidence="2">
    <location>
        <begin position="1"/>
        <end position="23"/>
    </location>
</feature>
<evidence type="ECO:0000256" key="1">
    <source>
        <dbReference type="SAM" id="MobiDB-lite"/>
    </source>
</evidence>
<dbReference type="RefSeq" id="WP_002574729.1">
    <property type="nucleotide sequence ID" value="NZ_JAKNEK010000006.1"/>
</dbReference>
<feature type="chain" id="PRO_5027110346" evidence="2">
    <location>
        <begin position="24"/>
        <end position="73"/>
    </location>
</feature>
<reference evidence="3" key="1">
    <citation type="submission" date="2019-11" db="EMBL/GenBank/DDBJ databases">
        <authorList>
            <person name="Feng L."/>
        </authorList>
    </citation>
    <scope>NUCLEOTIDE SEQUENCE</scope>
    <source>
        <strain evidence="3">CbolteaeLFYP116</strain>
    </source>
</reference>
<evidence type="ECO:0000256" key="2">
    <source>
        <dbReference type="SAM" id="SignalP"/>
    </source>
</evidence>
<evidence type="ECO:0000313" key="3">
    <source>
        <dbReference type="EMBL" id="VYT07691.1"/>
    </source>
</evidence>
<protein>
    <submittedName>
        <fullName evidence="3">Uncharacterized protein</fullName>
    </submittedName>
</protein>
<gene>
    <name evidence="3" type="ORF">CBLFYP116_01780</name>
</gene>
<feature type="compositionally biased region" description="Polar residues" evidence="1">
    <location>
        <begin position="20"/>
        <end position="29"/>
    </location>
</feature>
<dbReference type="PROSITE" id="PS51257">
    <property type="entry name" value="PROKAR_LIPOPROTEIN"/>
    <property type="match status" value="1"/>
</dbReference>
<accession>A0A6N2TUJ4</accession>
<keyword evidence="2" id="KW-0732">Signal</keyword>
<name>A0A6N2TUJ4_9FIRM</name>
<feature type="region of interest" description="Disordered" evidence="1">
    <location>
        <begin position="20"/>
        <end position="39"/>
    </location>
</feature>